<dbReference type="VEuPathDB" id="FungiDB:SPRG_15468"/>
<keyword evidence="1" id="KW-1133">Transmembrane helix</keyword>
<keyword evidence="1" id="KW-0812">Transmembrane</keyword>
<sequence>MTTSPASMVAAMTATARQAMHTLGLDTEDMSTPASTVGALDAAVRNAMKACGLYERTRSASKRPYLADMAPPLSLTGCIVAATLAAGTVAIGYHLTDDAEKAKVDVSPKTVGFWASRAASIVAVKRLLELSALKCLGPRITDKLTKDIGESALRKAASLAHPGAPAVRILYTAAAGVVLTHVAVFSVDLVIGLVQYYARGNTMAPLPMMLRGLKEMMNATYNAMLSAYLGTILLSPGLGTDAMILMWRQRDPTTAFLYLL</sequence>
<name>A0A067BME5_SAPPC</name>
<reference evidence="2 3" key="1">
    <citation type="journal article" date="2013" name="PLoS Genet.">
        <title>Distinctive expansion of potential virulence genes in the genome of the oomycete fish pathogen Saprolegnia parasitica.</title>
        <authorList>
            <person name="Jiang R.H."/>
            <person name="de Bruijn I."/>
            <person name="Haas B.J."/>
            <person name="Belmonte R."/>
            <person name="Lobach L."/>
            <person name="Christie J."/>
            <person name="van den Ackerveken G."/>
            <person name="Bottin A."/>
            <person name="Bulone V."/>
            <person name="Diaz-Moreno S.M."/>
            <person name="Dumas B."/>
            <person name="Fan L."/>
            <person name="Gaulin E."/>
            <person name="Govers F."/>
            <person name="Grenville-Briggs L.J."/>
            <person name="Horner N.R."/>
            <person name="Levin J.Z."/>
            <person name="Mammella M."/>
            <person name="Meijer H.J."/>
            <person name="Morris P."/>
            <person name="Nusbaum C."/>
            <person name="Oome S."/>
            <person name="Phillips A.J."/>
            <person name="van Rooyen D."/>
            <person name="Rzeszutek E."/>
            <person name="Saraiva M."/>
            <person name="Secombes C.J."/>
            <person name="Seidl M.F."/>
            <person name="Snel B."/>
            <person name="Stassen J.H."/>
            <person name="Sykes S."/>
            <person name="Tripathy S."/>
            <person name="van den Berg H."/>
            <person name="Vega-Arreguin J.C."/>
            <person name="Wawra S."/>
            <person name="Young S.K."/>
            <person name="Zeng Q."/>
            <person name="Dieguez-Uribeondo J."/>
            <person name="Russ C."/>
            <person name="Tyler B.M."/>
            <person name="van West P."/>
        </authorList>
    </citation>
    <scope>NUCLEOTIDE SEQUENCE [LARGE SCALE GENOMIC DNA]</scope>
    <source>
        <strain evidence="2 3">CBS 223.65</strain>
    </source>
</reference>
<dbReference type="GeneID" id="24137195"/>
<evidence type="ECO:0000313" key="2">
    <source>
        <dbReference type="EMBL" id="KDO19378.1"/>
    </source>
</evidence>
<dbReference type="AlphaFoldDB" id="A0A067BME5"/>
<keyword evidence="3" id="KW-1185">Reference proteome</keyword>
<dbReference type="EMBL" id="KK583354">
    <property type="protein sequence ID" value="KDO19378.1"/>
    <property type="molecule type" value="Genomic_DNA"/>
</dbReference>
<feature type="transmembrane region" description="Helical" evidence="1">
    <location>
        <begin position="219"/>
        <end position="238"/>
    </location>
</feature>
<dbReference type="RefSeq" id="XP_012209923.1">
    <property type="nucleotide sequence ID" value="XM_012354533.1"/>
</dbReference>
<accession>A0A067BME5</accession>
<evidence type="ECO:0000313" key="3">
    <source>
        <dbReference type="Proteomes" id="UP000030745"/>
    </source>
</evidence>
<dbReference type="OMA" id="ARQAMHT"/>
<protein>
    <submittedName>
        <fullName evidence="2">Uncharacterized protein</fullName>
    </submittedName>
</protein>
<gene>
    <name evidence="2" type="ORF">SPRG_15468</name>
</gene>
<feature type="transmembrane region" description="Helical" evidence="1">
    <location>
        <begin position="169"/>
        <end position="198"/>
    </location>
</feature>
<dbReference type="OrthoDB" id="10329921at2759"/>
<feature type="transmembrane region" description="Helical" evidence="1">
    <location>
        <begin position="73"/>
        <end position="95"/>
    </location>
</feature>
<dbReference type="Proteomes" id="UP000030745">
    <property type="component" value="Unassembled WGS sequence"/>
</dbReference>
<organism evidence="2 3">
    <name type="scientific">Saprolegnia parasitica (strain CBS 223.65)</name>
    <dbReference type="NCBI Taxonomy" id="695850"/>
    <lineage>
        <taxon>Eukaryota</taxon>
        <taxon>Sar</taxon>
        <taxon>Stramenopiles</taxon>
        <taxon>Oomycota</taxon>
        <taxon>Saprolegniomycetes</taxon>
        <taxon>Saprolegniales</taxon>
        <taxon>Saprolegniaceae</taxon>
        <taxon>Saprolegnia</taxon>
    </lineage>
</organism>
<keyword evidence="1" id="KW-0472">Membrane</keyword>
<dbReference type="KEGG" id="spar:SPRG_15468"/>
<proteinExistence type="predicted"/>
<evidence type="ECO:0000256" key="1">
    <source>
        <dbReference type="SAM" id="Phobius"/>
    </source>
</evidence>